<feature type="compositionally biased region" description="Basic residues" evidence="1">
    <location>
        <begin position="123"/>
        <end position="133"/>
    </location>
</feature>
<gene>
    <name evidence="2" type="ORF">BJX63DRAFT_189137</name>
</gene>
<sequence length="340" mass="38238">MLQPRAMLLRPRRVGWIEPSLPSIRQFSISKTLRDEPATPSKSDSPAQPKKLKIPPALLKFKNSNTDKPGPRRFLDARQFAASRRPGQPANVLKGPARFQARKPAGGSRGPPRGPKASAERPIKRRDQRRGPPRLRVEEGDGDDSQINELENVYRELAEKEKPTPTRYRPQPPDLQNLSETWPSFPTDATATTAGIVEKLSTLGGRIANGYIPPYVLGKRLADGEYVRFLNEEEKVAAFEEAKKFKQENADKLSQQKGELVDPEPVEFQRVNGEDHQFLIQSLALGKYPSVKTKKNDSPLVGEILRNLQNNETYHVSGKQSQFMAKVESLLVQSRPKKRI</sequence>
<dbReference type="EMBL" id="JBFXLT010000031">
    <property type="protein sequence ID" value="KAL2814736.1"/>
    <property type="molecule type" value="Genomic_DNA"/>
</dbReference>
<comment type="caution">
    <text evidence="2">The sequence shown here is derived from an EMBL/GenBank/DDBJ whole genome shotgun (WGS) entry which is preliminary data.</text>
</comment>
<evidence type="ECO:0000313" key="2">
    <source>
        <dbReference type="EMBL" id="KAL2814736.1"/>
    </source>
</evidence>
<reference evidence="2 3" key="1">
    <citation type="submission" date="2024-07" db="EMBL/GenBank/DDBJ databases">
        <title>Section-level genome sequencing and comparative genomics of Aspergillus sections Usti and Cavernicolus.</title>
        <authorList>
            <consortium name="Lawrence Berkeley National Laboratory"/>
            <person name="Nybo J.L."/>
            <person name="Vesth T.C."/>
            <person name="Theobald S."/>
            <person name="Frisvad J.C."/>
            <person name="Larsen T.O."/>
            <person name="Kjaerboelling I."/>
            <person name="Rothschild-Mancinelli K."/>
            <person name="Lyhne E.K."/>
            <person name="Kogle M.E."/>
            <person name="Barry K."/>
            <person name="Clum A."/>
            <person name="Na H."/>
            <person name="Ledsgaard L."/>
            <person name="Lin J."/>
            <person name="Lipzen A."/>
            <person name="Kuo A."/>
            <person name="Riley R."/>
            <person name="Mondo S."/>
            <person name="Labutti K."/>
            <person name="Haridas S."/>
            <person name="Pangalinan J."/>
            <person name="Salamov A.A."/>
            <person name="Simmons B.A."/>
            <person name="Magnuson J.K."/>
            <person name="Chen J."/>
            <person name="Drula E."/>
            <person name="Henrissat B."/>
            <person name="Wiebenga A."/>
            <person name="Lubbers R.J."/>
            <person name="Gomes A.C."/>
            <person name="Makela M.R."/>
            <person name="Stajich J."/>
            <person name="Grigoriev I.V."/>
            <person name="Mortensen U.H."/>
            <person name="De Vries R.P."/>
            <person name="Baker S.E."/>
            <person name="Andersen M.R."/>
        </authorList>
    </citation>
    <scope>NUCLEOTIDE SEQUENCE [LARGE SCALE GENOMIC DNA]</scope>
    <source>
        <strain evidence="2 3">CBS 588.65</strain>
    </source>
</reference>
<feature type="region of interest" description="Disordered" evidence="1">
    <location>
        <begin position="28"/>
        <end position="175"/>
    </location>
</feature>
<evidence type="ECO:0000256" key="1">
    <source>
        <dbReference type="SAM" id="MobiDB-lite"/>
    </source>
</evidence>
<dbReference type="Proteomes" id="UP001610334">
    <property type="component" value="Unassembled WGS sequence"/>
</dbReference>
<accession>A0ABR4HH59</accession>
<name>A0ABR4HH59_9EURO</name>
<organism evidence="2 3">
    <name type="scientific">Aspergillus granulosus</name>
    <dbReference type="NCBI Taxonomy" id="176169"/>
    <lineage>
        <taxon>Eukaryota</taxon>
        <taxon>Fungi</taxon>
        <taxon>Dikarya</taxon>
        <taxon>Ascomycota</taxon>
        <taxon>Pezizomycotina</taxon>
        <taxon>Eurotiomycetes</taxon>
        <taxon>Eurotiomycetidae</taxon>
        <taxon>Eurotiales</taxon>
        <taxon>Aspergillaceae</taxon>
        <taxon>Aspergillus</taxon>
        <taxon>Aspergillus subgen. Nidulantes</taxon>
    </lineage>
</organism>
<keyword evidence="3" id="KW-1185">Reference proteome</keyword>
<proteinExistence type="predicted"/>
<protein>
    <submittedName>
        <fullName evidence="2">Uncharacterized protein</fullName>
    </submittedName>
</protein>
<evidence type="ECO:0000313" key="3">
    <source>
        <dbReference type="Proteomes" id="UP001610334"/>
    </source>
</evidence>
<feature type="compositionally biased region" description="Basic and acidic residues" evidence="1">
    <location>
        <begin position="152"/>
        <end position="164"/>
    </location>
</feature>